<reference evidence="1 2" key="1">
    <citation type="submission" date="2023-07" db="EMBL/GenBank/DDBJ databases">
        <title>Sorghum-associated microbial communities from plants grown in Nebraska, USA.</title>
        <authorList>
            <person name="Schachtman D."/>
        </authorList>
    </citation>
    <scope>NUCLEOTIDE SEQUENCE [LARGE SCALE GENOMIC DNA]</scope>
    <source>
        <strain evidence="1 2">DS1607</strain>
    </source>
</reference>
<keyword evidence="2" id="KW-1185">Reference proteome</keyword>
<sequence length="158" mass="17505">MKTPRRFEYDVFADYFQFYLQDESAESNLGACWTDEAVERLLVVAPPGTIGIGTVRNMSVPVAVEVAGAQPDPDFESWDYVAECALEVPSGRIVIAGCTDYFPDAPRIDVEPGSYRVRISYGALDSVSEDGLEGRDHYRLQLWPAPSTGLRILKPRVA</sequence>
<dbReference type="InterPro" id="IPR038691">
    <property type="entry name" value="ComJ_sf"/>
</dbReference>
<comment type="caution">
    <text evidence="1">The sequence shown here is derived from an EMBL/GenBank/DDBJ whole genome shotgun (WGS) entry which is preliminary data.</text>
</comment>
<protein>
    <submittedName>
        <fullName evidence="1">Uncharacterized protein</fullName>
    </submittedName>
</protein>
<name>A0ABT9S8I8_9BURK</name>
<organism evidence="1 2">
    <name type="scientific">Variovorax ginsengisoli</name>
    <dbReference type="NCBI Taxonomy" id="363844"/>
    <lineage>
        <taxon>Bacteria</taxon>
        <taxon>Pseudomonadati</taxon>
        <taxon>Pseudomonadota</taxon>
        <taxon>Betaproteobacteria</taxon>
        <taxon>Burkholderiales</taxon>
        <taxon>Comamonadaceae</taxon>
        <taxon>Variovorax</taxon>
    </lineage>
</organism>
<dbReference type="RefSeq" id="WP_307690475.1">
    <property type="nucleotide sequence ID" value="NZ_JAUSRO010000008.1"/>
</dbReference>
<dbReference type="Gene3D" id="2.60.34.30">
    <property type="entry name" value="Competence, DNA-entry nuclease inhibitor, ComJ"/>
    <property type="match status" value="1"/>
</dbReference>
<evidence type="ECO:0000313" key="1">
    <source>
        <dbReference type="EMBL" id="MDP9900671.1"/>
    </source>
</evidence>
<evidence type="ECO:0000313" key="2">
    <source>
        <dbReference type="Proteomes" id="UP001226867"/>
    </source>
</evidence>
<gene>
    <name evidence="1" type="ORF">J2W36_002937</name>
</gene>
<dbReference type="Proteomes" id="UP001226867">
    <property type="component" value="Unassembled WGS sequence"/>
</dbReference>
<accession>A0ABT9S8I8</accession>
<proteinExistence type="predicted"/>
<dbReference type="EMBL" id="JAUSRO010000008">
    <property type="protein sequence ID" value="MDP9900671.1"/>
    <property type="molecule type" value="Genomic_DNA"/>
</dbReference>